<evidence type="ECO:0000313" key="5">
    <source>
        <dbReference type="Proteomes" id="UP000319578"/>
    </source>
</evidence>
<accession>A0A0K9YWQ6</accession>
<dbReference type="EMBL" id="LGIQ01000005">
    <property type="protein sequence ID" value="KNB73154.1"/>
    <property type="molecule type" value="Genomic_DNA"/>
</dbReference>
<dbReference type="EMBL" id="BJON01000008">
    <property type="protein sequence ID" value="GED68504.1"/>
    <property type="molecule type" value="Genomic_DNA"/>
</dbReference>
<dbReference type="Proteomes" id="UP000036834">
    <property type="component" value="Unassembled WGS sequence"/>
</dbReference>
<dbReference type="PATRIC" id="fig|54915.3.peg.6183"/>
<proteinExistence type="predicted"/>
<comment type="caution">
    <text evidence="3">The sequence shown here is derived from an EMBL/GenBank/DDBJ whole genome shotgun (WGS) entry which is preliminary data.</text>
</comment>
<evidence type="ECO:0000313" key="4">
    <source>
        <dbReference type="Proteomes" id="UP000036834"/>
    </source>
</evidence>
<gene>
    <name evidence="3" type="ORF">ADS79_04035</name>
    <name evidence="2" type="ORF">BRE01_22060</name>
</gene>
<keyword evidence="1" id="KW-1133">Transmembrane helix</keyword>
<dbReference type="Proteomes" id="UP000319578">
    <property type="component" value="Unassembled WGS sequence"/>
</dbReference>
<dbReference type="AlphaFoldDB" id="A0A0K9YWQ6"/>
<sequence>MGFLYVVICFIGISLVTWMLQSLIGFPMVLSVEILILIALSYLCKLGTEFIKEYFARNQNTNSKEM</sequence>
<feature type="transmembrane region" description="Helical" evidence="1">
    <location>
        <begin position="24"/>
        <end position="44"/>
    </location>
</feature>
<reference evidence="3" key="2">
    <citation type="submission" date="2015-07" db="EMBL/GenBank/DDBJ databases">
        <title>MeaNS - Measles Nucleotide Surveillance Program.</title>
        <authorList>
            <person name="Tran T."/>
            <person name="Druce J."/>
        </authorList>
    </citation>
    <scope>NUCLEOTIDE SEQUENCE</scope>
    <source>
        <strain evidence="3">DSM 9887</strain>
    </source>
</reference>
<organism evidence="3 4">
    <name type="scientific">Brevibacillus reuszeri</name>
    <dbReference type="NCBI Taxonomy" id="54915"/>
    <lineage>
        <taxon>Bacteria</taxon>
        <taxon>Bacillati</taxon>
        <taxon>Bacillota</taxon>
        <taxon>Bacilli</taxon>
        <taxon>Bacillales</taxon>
        <taxon>Paenibacillaceae</taxon>
        <taxon>Brevibacillus</taxon>
    </lineage>
</organism>
<evidence type="ECO:0000256" key="1">
    <source>
        <dbReference type="SAM" id="Phobius"/>
    </source>
</evidence>
<evidence type="ECO:0000313" key="2">
    <source>
        <dbReference type="EMBL" id="GED68504.1"/>
    </source>
</evidence>
<keyword evidence="5" id="KW-1185">Reference proteome</keyword>
<evidence type="ECO:0000313" key="3">
    <source>
        <dbReference type="EMBL" id="KNB73154.1"/>
    </source>
</evidence>
<protein>
    <submittedName>
        <fullName evidence="3">Uncharacterized protein</fullName>
    </submittedName>
</protein>
<reference evidence="2 5" key="3">
    <citation type="submission" date="2019-06" db="EMBL/GenBank/DDBJ databases">
        <title>Whole genome shotgun sequence of Brevibacillus reuszeri NBRC 15719.</title>
        <authorList>
            <person name="Hosoyama A."/>
            <person name="Uohara A."/>
            <person name="Ohji S."/>
            <person name="Ichikawa N."/>
        </authorList>
    </citation>
    <scope>NUCLEOTIDE SEQUENCE [LARGE SCALE GENOMIC DNA]</scope>
    <source>
        <strain evidence="2 5">NBRC 15719</strain>
    </source>
</reference>
<keyword evidence="1" id="KW-0472">Membrane</keyword>
<keyword evidence="1" id="KW-0812">Transmembrane</keyword>
<reference evidence="4" key="1">
    <citation type="submission" date="2015-07" db="EMBL/GenBank/DDBJ databases">
        <title>Genome sequencing project for genomic taxonomy and phylogenomics of Bacillus-like bacteria.</title>
        <authorList>
            <person name="Liu B."/>
            <person name="Wang J."/>
            <person name="Zhu Y."/>
            <person name="Liu G."/>
            <person name="Chen Q."/>
            <person name="Chen Z."/>
            <person name="Lan J."/>
            <person name="Che J."/>
            <person name="Ge C."/>
            <person name="Shi H."/>
            <person name="Pan Z."/>
            <person name="Liu X."/>
        </authorList>
    </citation>
    <scope>NUCLEOTIDE SEQUENCE [LARGE SCALE GENOMIC DNA]</scope>
    <source>
        <strain evidence="4">DSM 9887</strain>
    </source>
</reference>
<name>A0A0K9YWQ6_9BACL</name>